<comment type="caution">
    <text evidence="2">The sequence shown here is derived from an EMBL/GenBank/DDBJ whole genome shotgun (WGS) entry which is preliminary data.</text>
</comment>
<dbReference type="RefSeq" id="WP_061612272.1">
    <property type="nucleotide sequence ID" value="NZ_JEMA01001025.1"/>
</dbReference>
<dbReference type="AlphaFoldDB" id="A0A150Q5D9"/>
<feature type="compositionally biased region" description="Low complexity" evidence="1">
    <location>
        <begin position="49"/>
        <end position="64"/>
    </location>
</feature>
<proteinExistence type="predicted"/>
<feature type="compositionally biased region" description="Low complexity" evidence="1">
    <location>
        <begin position="28"/>
        <end position="42"/>
    </location>
</feature>
<dbReference type="Proteomes" id="UP000075260">
    <property type="component" value="Unassembled WGS sequence"/>
</dbReference>
<name>A0A150Q5D9_SORCE</name>
<protein>
    <submittedName>
        <fullName evidence="2">Uncharacterized protein</fullName>
    </submittedName>
</protein>
<accession>A0A150Q5D9</accession>
<dbReference type="EMBL" id="JEMA01001025">
    <property type="protein sequence ID" value="KYF63211.1"/>
    <property type="molecule type" value="Genomic_DNA"/>
</dbReference>
<organism evidence="2 3">
    <name type="scientific">Sorangium cellulosum</name>
    <name type="common">Polyangium cellulosum</name>
    <dbReference type="NCBI Taxonomy" id="56"/>
    <lineage>
        <taxon>Bacteria</taxon>
        <taxon>Pseudomonadati</taxon>
        <taxon>Myxococcota</taxon>
        <taxon>Polyangia</taxon>
        <taxon>Polyangiales</taxon>
        <taxon>Polyangiaceae</taxon>
        <taxon>Sorangium</taxon>
    </lineage>
</organism>
<evidence type="ECO:0000313" key="2">
    <source>
        <dbReference type="EMBL" id="KYF63211.1"/>
    </source>
</evidence>
<reference evidence="2 3" key="1">
    <citation type="submission" date="2014-02" db="EMBL/GenBank/DDBJ databases">
        <title>The small core and large imbalanced accessory genome model reveals a collaborative survival strategy of Sorangium cellulosum strains in nature.</title>
        <authorList>
            <person name="Han K."/>
            <person name="Peng R."/>
            <person name="Blom J."/>
            <person name="Li Y.-Z."/>
        </authorList>
    </citation>
    <scope>NUCLEOTIDE SEQUENCE [LARGE SCALE GENOMIC DNA]</scope>
    <source>
        <strain evidence="2 3">So0008-312</strain>
    </source>
</reference>
<sequence>MVQQRPAIDGAPRRPPHPATVAQRRPDPAALAEPPAAGARPAVRPPHPATAARASGSAGAIQRATPSTAEPRLITKEILAILSDSLLAAGLIAALEKHLGKGKLVVVEDDLGSLAVRGDADMALPYVVRVNSRQNRLVQAITAAHEMVHLLQYATGQITKHSTTGDTVLAEIPAKCAESVVYFELLDMERETYPTLLAQQQMLLDVTRDDAFRTVFEPDAFLLQQYKIYYPKHTRLACKYSDAAIRNMMEQSPFWAEVTGYLKEAKDACPIV</sequence>
<evidence type="ECO:0000313" key="3">
    <source>
        <dbReference type="Proteomes" id="UP000075260"/>
    </source>
</evidence>
<evidence type="ECO:0000256" key="1">
    <source>
        <dbReference type="SAM" id="MobiDB-lite"/>
    </source>
</evidence>
<feature type="region of interest" description="Disordered" evidence="1">
    <location>
        <begin position="1"/>
        <end position="67"/>
    </location>
</feature>
<gene>
    <name evidence="2" type="ORF">BE15_43110</name>
</gene>